<dbReference type="Pfam" id="PF13577">
    <property type="entry name" value="SnoaL_4"/>
    <property type="match status" value="1"/>
</dbReference>
<dbReference type="AlphaFoldDB" id="A0A931IJH0"/>
<organism evidence="2 3">
    <name type="scientific">Nocardia bovistercoris</name>
    <dbReference type="NCBI Taxonomy" id="2785916"/>
    <lineage>
        <taxon>Bacteria</taxon>
        <taxon>Bacillati</taxon>
        <taxon>Actinomycetota</taxon>
        <taxon>Actinomycetes</taxon>
        <taxon>Mycobacteriales</taxon>
        <taxon>Nocardiaceae</taxon>
        <taxon>Nocardia</taxon>
    </lineage>
</organism>
<evidence type="ECO:0000259" key="1">
    <source>
        <dbReference type="Pfam" id="PF13577"/>
    </source>
</evidence>
<name>A0A931IJH0_9NOCA</name>
<protein>
    <submittedName>
        <fullName evidence="2">Nuclear transport factor 2 family protein</fullName>
    </submittedName>
</protein>
<feature type="domain" description="SnoaL-like" evidence="1">
    <location>
        <begin position="6"/>
        <end position="126"/>
    </location>
</feature>
<proteinExistence type="predicted"/>
<accession>A0A931IJH0</accession>
<evidence type="ECO:0000313" key="2">
    <source>
        <dbReference type="EMBL" id="MBH0780805.1"/>
    </source>
</evidence>
<dbReference type="RefSeq" id="WP_196153116.1">
    <property type="nucleotide sequence ID" value="NZ_JADMLG010000018.1"/>
</dbReference>
<dbReference type="EMBL" id="JADMLG010000018">
    <property type="protein sequence ID" value="MBH0780805.1"/>
    <property type="molecule type" value="Genomic_DNA"/>
</dbReference>
<sequence>MLDITAADRIAIHETIALHGHVADDRDWDRWGELYTDDVVLDLEDFGSGTTRGLAALRKMARDTQSDPTQPLGHHVTNIVVVAEDGDRVRARSKGLAVNADGTSGTVVYEDTLRREPQGWRICHRKALARRAPAQA</sequence>
<keyword evidence="3" id="KW-1185">Reference proteome</keyword>
<dbReference type="InterPro" id="IPR037401">
    <property type="entry name" value="SnoaL-like"/>
</dbReference>
<dbReference type="SUPFAM" id="SSF54427">
    <property type="entry name" value="NTF2-like"/>
    <property type="match status" value="1"/>
</dbReference>
<gene>
    <name evidence="2" type="ORF">IT779_31495</name>
</gene>
<comment type="caution">
    <text evidence="2">The sequence shown here is derived from an EMBL/GenBank/DDBJ whole genome shotgun (WGS) entry which is preliminary data.</text>
</comment>
<evidence type="ECO:0000313" key="3">
    <source>
        <dbReference type="Proteomes" id="UP000655751"/>
    </source>
</evidence>
<reference evidence="2" key="1">
    <citation type="submission" date="2020-11" db="EMBL/GenBank/DDBJ databases">
        <title>Nocardia NEAU-351.nov., a novel actinomycete isolated from the cow dung.</title>
        <authorList>
            <person name="Zhang X."/>
        </authorList>
    </citation>
    <scope>NUCLEOTIDE SEQUENCE</scope>
    <source>
        <strain evidence="2">NEAU-351</strain>
    </source>
</reference>
<dbReference type="Proteomes" id="UP000655751">
    <property type="component" value="Unassembled WGS sequence"/>
</dbReference>
<dbReference type="InterPro" id="IPR032710">
    <property type="entry name" value="NTF2-like_dom_sf"/>
</dbReference>
<dbReference type="Gene3D" id="3.10.450.50">
    <property type="match status" value="1"/>
</dbReference>